<dbReference type="AlphaFoldDB" id="A0A432MCU7"/>
<comment type="caution">
    <text evidence="2">The sequence shown here is derived from an EMBL/GenBank/DDBJ whole genome shotgun (WGS) entry which is preliminary data.</text>
</comment>
<evidence type="ECO:0008006" key="4">
    <source>
        <dbReference type="Google" id="ProtNLM"/>
    </source>
</evidence>
<accession>A0A432MCU7</accession>
<dbReference type="EMBL" id="RYZH01000076">
    <property type="protein sequence ID" value="RUL82171.1"/>
    <property type="molecule type" value="Genomic_DNA"/>
</dbReference>
<feature type="chain" id="PRO_5019141968" description="Exo-alpha-sialidase" evidence="1">
    <location>
        <begin position="26"/>
        <end position="351"/>
    </location>
</feature>
<reference evidence="2 3" key="2">
    <citation type="submission" date="2019-01" db="EMBL/GenBank/DDBJ databases">
        <title>Tautonia sociabilis, a novel thermotolerant planctomycete of Isosphaeraceae family, isolated from a 4000 m deep subterranean habitat.</title>
        <authorList>
            <person name="Kovaleva O.L."/>
            <person name="Elcheninov A.G."/>
            <person name="Van Heerden E."/>
            <person name="Toshchakov S.V."/>
            <person name="Novikov A."/>
            <person name="Bonch-Osmolovskaya E.A."/>
            <person name="Kublanov I.V."/>
        </authorList>
    </citation>
    <scope>NUCLEOTIDE SEQUENCE [LARGE SCALE GENOMIC DNA]</scope>
    <source>
        <strain evidence="2 3">GM2012</strain>
    </source>
</reference>
<dbReference type="OrthoDB" id="248306at2"/>
<dbReference type="InterPro" id="IPR036278">
    <property type="entry name" value="Sialidase_sf"/>
</dbReference>
<dbReference type="SUPFAM" id="SSF50939">
    <property type="entry name" value="Sialidases"/>
    <property type="match status" value="1"/>
</dbReference>
<proteinExistence type="predicted"/>
<dbReference type="Proteomes" id="UP000280296">
    <property type="component" value="Unassembled WGS sequence"/>
</dbReference>
<evidence type="ECO:0000256" key="1">
    <source>
        <dbReference type="SAM" id="SignalP"/>
    </source>
</evidence>
<evidence type="ECO:0000313" key="3">
    <source>
        <dbReference type="Proteomes" id="UP000280296"/>
    </source>
</evidence>
<organism evidence="2 3">
    <name type="scientific">Tautonia sociabilis</name>
    <dbReference type="NCBI Taxonomy" id="2080755"/>
    <lineage>
        <taxon>Bacteria</taxon>
        <taxon>Pseudomonadati</taxon>
        <taxon>Planctomycetota</taxon>
        <taxon>Planctomycetia</taxon>
        <taxon>Isosphaerales</taxon>
        <taxon>Isosphaeraceae</taxon>
        <taxon>Tautonia</taxon>
    </lineage>
</organism>
<dbReference type="RefSeq" id="WP_126727994.1">
    <property type="nucleotide sequence ID" value="NZ_RYZH01000076.1"/>
</dbReference>
<feature type="signal peptide" evidence="1">
    <location>
        <begin position="1"/>
        <end position="25"/>
    </location>
</feature>
<dbReference type="Pfam" id="PF15892">
    <property type="entry name" value="BNR_4"/>
    <property type="match status" value="1"/>
</dbReference>
<protein>
    <recommendedName>
        <fullName evidence="4">Exo-alpha-sialidase</fullName>
    </recommendedName>
</protein>
<gene>
    <name evidence="2" type="ORF">TsocGM_23955</name>
</gene>
<keyword evidence="3" id="KW-1185">Reference proteome</keyword>
<evidence type="ECO:0000313" key="2">
    <source>
        <dbReference type="EMBL" id="RUL82171.1"/>
    </source>
</evidence>
<keyword evidence="1" id="KW-0732">Signal</keyword>
<reference evidence="2 3" key="1">
    <citation type="submission" date="2018-12" db="EMBL/GenBank/DDBJ databases">
        <authorList>
            <person name="Toschakov S.V."/>
        </authorList>
    </citation>
    <scope>NUCLEOTIDE SEQUENCE [LARGE SCALE GENOMIC DNA]</scope>
    <source>
        <strain evidence="2 3">GM2012</strain>
    </source>
</reference>
<name>A0A432MCU7_9BACT</name>
<sequence length="351" mass="39188">MPPFPRIGRFAPLLVALLAPMTARGAEPDPLPKADGYRGIWYFNQPSGDAYKYKYSGGFATYPQQHIPIAVHSEEANTTFFVFGGRPAGENRLLMMVGAFDHDTGTVPRPTILLDKQTTDAHDNPVLALDGDGHLWVFSNAHGTGRPAFIHRSVRPFDLDAFELIDETNFSYGQPWHLGDDGFLFLHTRYRSGRRMLHWMTAADGRSWSDPLPLAAMELGHYQVSWPRGRTVGTAFNYHPEPVGLNARTNLYYVQTSDLGRSWTTAEGTPVVPPLTEPDHPSLVRDFQSEGLLVYLKDLQFDAEGRPVILFLTSRGYASGPENGPRTWQTAQWTGSSWRIRPVTTSGVTDE</sequence>